<feature type="non-terminal residue" evidence="1">
    <location>
        <position position="1"/>
    </location>
</feature>
<name>A0A0K2TPU8_LEPSM</name>
<proteinExistence type="predicted"/>
<protein>
    <submittedName>
        <fullName evidence="1">Uncharacterized protein</fullName>
    </submittedName>
</protein>
<accession>A0A0K2TPU8</accession>
<organism evidence="1">
    <name type="scientific">Lepeophtheirus salmonis</name>
    <name type="common">Salmon louse</name>
    <name type="synonym">Caligus salmonis</name>
    <dbReference type="NCBI Taxonomy" id="72036"/>
    <lineage>
        <taxon>Eukaryota</taxon>
        <taxon>Metazoa</taxon>
        <taxon>Ecdysozoa</taxon>
        <taxon>Arthropoda</taxon>
        <taxon>Crustacea</taxon>
        <taxon>Multicrustacea</taxon>
        <taxon>Hexanauplia</taxon>
        <taxon>Copepoda</taxon>
        <taxon>Siphonostomatoida</taxon>
        <taxon>Caligidae</taxon>
        <taxon>Lepeophtheirus</taxon>
    </lineage>
</organism>
<evidence type="ECO:0000313" key="1">
    <source>
        <dbReference type="EMBL" id="CDW28058.1"/>
    </source>
</evidence>
<reference evidence="1" key="1">
    <citation type="submission" date="2014-05" db="EMBL/GenBank/DDBJ databases">
        <authorList>
            <person name="Chronopoulou M."/>
        </authorList>
    </citation>
    <scope>NUCLEOTIDE SEQUENCE</scope>
    <source>
        <tissue evidence="1">Whole organism</tissue>
    </source>
</reference>
<dbReference type="EMBL" id="HACA01010697">
    <property type="protein sequence ID" value="CDW28058.1"/>
    <property type="molecule type" value="Transcribed_RNA"/>
</dbReference>
<dbReference type="AlphaFoldDB" id="A0A0K2TPU8"/>
<sequence length="90" mass="10591">QTILHKFGLQSVENVLQVRPSYSDHCRSPLRLFPQRNHLLSEVVPCHRVQSRKEVLQVAAGRPYLYQQDSTHAHTSHLVQNWLSDYLERF</sequence>